<dbReference type="Proteomes" id="UP001597368">
    <property type="component" value="Unassembled WGS sequence"/>
</dbReference>
<gene>
    <name evidence="1" type="ORF">ACFSKW_01645</name>
</gene>
<dbReference type="EMBL" id="JBHUFV010000003">
    <property type="protein sequence ID" value="MFD1930173.1"/>
    <property type="molecule type" value="Genomic_DNA"/>
</dbReference>
<dbReference type="Gene3D" id="1.10.10.10">
    <property type="entry name" value="Winged helix-like DNA-binding domain superfamily/Winged helix DNA-binding domain"/>
    <property type="match status" value="1"/>
</dbReference>
<name>A0ABW4SLF9_9ACTN</name>
<dbReference type="InterPro" id="IPR036390">
    <property type="entry name" value="WH_DNA-bd_sf"/>
</dbReference>
<evidence type="ECO:0000313" key="1">
    <source>
        <dbReference type="EMBL" id="MFD1930173.1"/>
    </source>
</evidence>
<sequence>MENMDKPIGYWIKHLHALVEGSLDDLLAGQGVTRRHWQVMNVLFKRPRSVADLDAELGPFLSEEEPSLRPYVEALRGKGWLTPAEPVDLTEEGRRAHAALLEQVSATRAKVTDGISPEEYRSTIDVLTRMSANLGG</sequence>
<evidence type="ECO:0000313" key="2">
    <source>
        <dbReference type="Proteomes" id="UP001597368"/>
    </source>
</evidence>
<keyword evidence="2" id="KW-1185">Reference proteome</keyword>
<proteinExistence type="predicted"/>
<dbReference type="RefSeq" id="WP_379568331.1">
    <property type="nucleotide sequence ID" value="NZ_JBHUFV010000003.1"/>
</dbReference>
<accession>A0ABW4SLF9</accession>
<comment type="caution">
    <text evidence="1">The sequence shown here is derived from an EMBL/GenBank/DDBJ whole genome shotgun (WGS) entry which is preliminary data.</text>
</comment>
<dbReference type="InterPro" id="IPR036388">
    <property type="entry name" value="WH-like_DNA-bd_sf"/>
</dbReference>
<organism evidence="1 2">
    <name type="scientific">Nonomuraea mangrovi</name>
    <dbReference type="NCBI Taxonomy" id="2316207"/>
    <lineage>
        <taxon>Bacteria</taxon>
        <taxon>Bacillati</taxon>
        <taxon>Actinomycetota</taxon>
        <taxon>Actinomycetes</taxon>
        <taxon>Streptosporangiales</taxon>
        <taxon>Streptosporangiaceae</taxon>
        <taxon>Nonomuraea</taxon>
    </lineage>
</organism>
<dbReference type="SUPFAM" id="SSF46785">
    <property type="entry name" value="Winged helix' DNA-binding domain"/>
    <property type="match status" value="1"/>
</dbReference>
<protein>
    <submittedName>
        <fullName evidence="1">MarR family winged helix-turn-helix transcriptional regulator</fullName>
    </submittedName>
</protein>
<reference evidence="2" key="1">
    <citation type="journal article" date="2019" name="Int. J. Syst. Evol. Microbiol.">
        <title>The Global Catalogue of Microorganisms (GCM) 10K type strain sequencing project: providing services to taxonomists for standard genome sequencing and annotation.</title>
        <authorList>
            <consortium name="The Broad Institute Genomics Platform"/>
            <consortium name="The Broad Institute Genome Sequencing Center for Infectious Disease"/>
            <person name="Wu L."/>
            <person name="Ma J."/>
        </authorList>
    </citation>
    <scope>NUCLEOTIDE SEQUENCE [LARGE SCALE GENOMIC DNA]</scope>
    <source>
        <strain evidence="2">ICMP 6774ER</strain>
    </source>
</reference>